<accession>A0ABU1VHS6</accession>
<dbReference type="Pfam" id="PF00482">
    <property type="entry name" value="T2SSF"/>
    <property type="match status" value="1"/>
</dbReference>
<comment type="caution">
    <text evidence="8">The sequence shown here is derived from an EMBL/GenBank/DDBJ whole genome shotgun (WGS) entry which is preliminary data.</text>
</comment>
<comment type="subcellular location">
    <subcellularLocation>
        <location evidence="1">Cell membrane</location>
        <topology evidence="1">Multi-pass membrane protein</topology>
    </subcellularLocation>
</comment>
<dbReference type="RefSeq" id="WP_204735330.1">
    <property type="nucleotide sequence ID" value="NZ_JAVDWE010000018.1"/>
</dbReference>
<feature type="domain" description="Type II secretion system protein GspF" evidence="7">
    <location>
        <begin position="147"/>
        <end position="273"/>
    </location>
</feature>
<evidence type="ECO:0000256" key="5">
    <source>
        <dbReference type="ARBA" id="ARBA00023136"/>
    </source>
</evidence>
<evidence type="ECO:0000256" key="4">
    <source>
        <dbReference type="ARBA" id="ARBA00022989"/>
    </source>
</evidence>
<protein>
    <submittedName>
        <fullName evidence="8">Tight adherence protein B</fullName>
    </submittedName>
</protein>
<keyword evidence="9" id="KW-1185">Reference proteome</keyword>
<dbReference type="Proteomes" id="UP001265550">
    <property type="component" value="Unassembled WGS sequence"/>
</dbReference>
<evidence type="ECO:0000259" key="7">
    <source>
        <dbReference type="Pfam" id="PF00482"/>
    </source>
</evidence>
<gene>
    <name evidence="8" type="ORF">J2X09_004806</name>
</gene>
<dbReference type="PANTHER" id="PTHR35007">
    <property type="entry name" value="INTEGRAL MEMBRANE PROTEIN-RELATED"/>
    <property type="match status" value="1"/>
</dbReference>
<evidence type="ECO:0000256" key="2">
    <source>
        <dbReference type="ARBA" id="ARBA00022475"/>
    </source>
</evidence>
<evidence type="ECO:0000313" key="8">
    <source>
        <dbReference type="EMBL" id="MDR7097037.1"/>
    </source>
</evidence>
<proteinExistence type="predicted"/>
<evidence type="ECO:0000256" key="3">
    <source>
        <dbReference type="ARBA" id="ARBA00022692"/>
    </source>
</evidence>
<dbReference type="PANTHER" id="PTHR35007:SF1">
    <property type="entry name" value="PILUS ASSEMBLY PROTEIN"/>
    <property type="match status" value="1"/>
</dbReference>
<keyword evidence="3 6" id="KW-0812">Transmembrane</keyword>
<feature type="transmembrane region" description="Helical" evidence="6">
    <location>
        <begin position="256"/>
        <end position="277"/>
    </location>
</feature>
<reference evidence="8 9" key="1">
    <citation type="submission" date="2023-07" db="EMBL/GenBank/DDBJ databases">
        <title>Sorghum-associated microbial communities from plants grown in Nebraska, USA.</title>
        <authorList>
            <person name="Schachtman D."/>
        </authorList>
    </citation>
    <scope>NUCLEOTIDE SEQUENCE [LARGE SCALE GENOMIC DNA]</scope>
    <source>
        <strain evidence="8 9">BE240</strain>
    </source>
</reference>
<dbReference type="InterPro" id="IPR018076">
    <property type="entry name" value="T2SS_GspF_dom"/>
</dbReference>
<sequence>MSEGSFISLAVALLLAAAGLLLWDASVRRQRRLEAQRQLAEKIDPQPSNPMPHGSLRFGAPPPLVPAGAVARKPAIRLPGWLLGAVSPGALIGGCAAIAIAGGAAALLSGAVSALGLLLMLLIGGAFAVWLRVQSMRRQIIRQLPGFLDVIVRLIVMGNSTQAAFQTAVAGTKAPLRAHMDNASSLVSAGMDIDQALLQVARKVRIEELFLLASILGLGVRYGGRSDLLLERVAHFMRDREEADQELVAMSSETRLSAWILGLLPIVVGGAIVTTNGDYFARMWTDPTGQVMVVGALALQAFGGLLLYRLARLS</sequence>
<feature type="transmembrane region" description="Helical" evidence="6">
    <location>
        <begin position="114"/>
        <end position="133"/>
    </location>
</feature>
<keyword evidence="2" id="KW-1003">Cell membrane</keyword>
<feature type="transmembrane region" description="Helical" evidence="6">
    <location>
        <begin position="289"/>
        <end position="308"/>
    </location>
</feature>
<evidence type="ECO:0000256" key="6">
    <source>
        <dbReference type="SAM" id="Phobius"/>
    </source>
</evidence>
<evidence type="ECO:0000256" key="1">
    <source>
        <dbReference type="ARBA" id="ARBA00004651"/>
    </source>
</evidence>
<feature type="transmembrane region" description="Helical" evidence="6">
    <location>
        <begin position="81"/>
        <end position="108"/>
    </location>
</feature>
<organism evidence="8 9">
    <name type="scientific">Hydrogenophaga laconesensis</name>
    <dbReference type="NCBI Taxonomy" id="1805971"/>
    <lineage>
        <taxon>Bacteria</taxon>
        <taxon>Pseudomonadati</taxon>
        <taxon>Pseudomonadota</taxon>
        <taxon>Betaproteobacteria</taxon>
        <taxon>Burkholderiales</taxon>
        <taxon>Comamonadaceae</taxon>
        <taxon>Hydrogenophaga</taxon>
    </lineage>
</organism>
<dbReference type="EMBL" id="JAVDWE010000018">
    <property type="protein sequence ID" value="MDR7097037.1"/>
    <property type="molecule type" value="Genomic_DNA"/>
</dbReference>
<evidence type="ECO:0000313" key="9">
    <source>
        <dbReference type="Proteomes" id="UP001265550"/>
    </source>
</evidence>
<keyword evidence="5 6" id="KW-0472">Membrane</keyword>
<keyword evidence="4 6" id="KW-1133">Transmembrane helix</keyword>
<feature type="transmembrane region" description="Helical" evidence="6">
    <location>
        <begin position="6"/>
        <end position="23"/>
    </location>
</feature>
<name>A0ABU1VHS6_9BURK</name>